<dbReference type="SUPFAM" id="SSF47459">
    <property type="entry name" value="HLH, helix-loop-helix DNA-binding domain"/>
    <property type="match status" value="1"/>
</dbReference>
<organism evidence="8 9">
    <name type="scientific">Taxus chinensis</name>
    <name type="common">Chinese yew</name>
    <name type="synonym">Taxus wallichiana var. chinensis</name>
    <dbReference type="NCBI Taxonomy" id="29808"/>
    <lineage>
        <taxon>Eukaryota</taxon>
        <taxon>Viridiplantae</taxon>
        <taxon>Streptophyta</taxon>
        <taxon>Embryophyta</taxon>
        <taxon>Tracheophyta</taxon>
        <taxon>Spermatophyta</taxon>
        <taxon>Pinopsida</taxon>
        <taxon>Pinidae</taxon>
        <taxon>Conifers II</taxon>
        <taxon>Cupressales</taxon>
        <taxon>Taxaceae</taxon>
        <taxon>Taxus</taxon>
    </lineage>
</organism>
<dbReference type="InterPro" id="IPR011598">
    <property type="entry name" value="bHLH_dom"/>
</dbReference>
<proteinExistence type="predicted"/>
<evidence type="ECO:0000256" key="4">
    <source>
        <dbReference type="ARBA" id="ARBA00023242"/>
    </source>
</evidence>
<protein>
    <recommendedName>
        <fullName evidence="7">BHLH domain-containing protein</fullName>
    </recommendedName>
</protein>
<keyword evidence="6" id="KW-1133">Transmembrane helix</keyword>
<dbReference type="Gene3D" id="4.10.280.10">
    <property type="entry name" value="Helix-loop-helix DNA-binding domain"/>
    <property type="match status" value="1"/>
</dbReference>
<feature type="compositionally biased region" description="Polar residues" evidence="5">
    <location>
        <begin position="335"/>
        <end position="346"/>
    </location>
</feature>
<dbReference type="Proteomes" id="UP000824469">
    <property type="component" value="Unassembled WGS sequence"/>
</dbReference>
<dbReference type="Pfam" id="PF00010">
    <property type="entry name" value="HLH"/>
    <property type="match status" value="1"/>
</dbReference>
<feature type="compositionally biased region" description="Polar residues" evidence="5">
    <location>
        <begin position="248"/>
        <end position="267"/>
    </location>
</feature>
<evidence type="ECO:0000313" key="9">
    <source>
        <dbReference type="Proteomes" id="UP000824469"/>
    </source>
</evidence>
<keyword evidence="9" id="KW-1185">Reference proteome</keyword>
<dbReference type="GO" id="GO:0005634">
    <property type="term" value="C:nucleus"/>
    <property type="evidence" value="ECO:0007669"/>
    <property type="project" value="UniProtKB-SubCell"/>
</dbReference>
<dbReference type="SMART" id="SM00353">
    <property type="entry name" value="HLH"/>
    <property type="match status" value="1"/>
</dbReference>
<feature type="transmembrane region" description="Helical" evidence="6">
    <location>
        <begin position="475"/>
        <end position="497"/>
    </location>
</feature>
<keyword evidence="2" id="KW-0805">Transcription regulation</keyword>
<comment type="subcellular location">
    <subcellularLocation>
        <location evidence="1">Nucleus</location>
    </subcellularLocation>
</comment>
<dbReference type="FunFam" id="4.10.280.10:FF:000004">
    <property type="entry name" value="Basic helix-loop-helix transcription factor"/>
    <property type="match status" value="1"/>
</dbReference>
<evidence type="ECO:0000256" key="5">
    <source>
        <dbReference type="SAM" id="MobiDB-lite"/>
    </source>
</evidence>
<feature type="region of interest" description="Disordered" evidence="5">
    <location>
        <begin position="225"/>
        <end position="295"/>
    </location>
</feature>
<dbReference type="OMA" id="AFMACQR"/>
<reference evidence="8 9" key="1">
    <citation type="journal article" date="2021" name="Nat. Plants">
        <title>The Taxus genome provides insights into paclitaxel biosynthesis.</title>
        <authorList>
            <person name="Xiong X."/>
            <person name="Gou J."/>
            <person name="Liao Q."/>
            <person name="Li Y."/>
            <person name="Zhou Q."/>
            <person name="Bi G."/>
            <person name="Li C."/>
            <person name="Du R."/>
            <person name="Wang X."/>
            <person name="Sun T."/>
            <person name="Guo L."/>
            <person name="Liang H."/>
            <person name="Lu P."/>
            <person name="Wu Y."/>
            <person name="Zhang Z."/>
            <person name="Ro D.K."/>
            <person name="Shang Y."/>
            <person name="Huang S."/>
            <person name="Yan J."/>
        </authorList>
    </citation>
    <scope>NUCLEOTIDE SEQUENCE [LARGE SCALE GENOMIC DNA]</scope>
    <source>
        <strain evidence="8">Ta-2019</strain>
    </source>
</reference>
<dbReference type="InterPro" id="IPR047265">
    <property type="entry name" value="PIF1-like_bHLH"/>
</dbReference>
<keyword evidence="4" id="KW-0539">Nucleus</keyword>
<dbReference type="InterPro" id="IPR036638">
    <property type="entry name" value="HLH_DNA-bd_sf"/>
</dbReference>
<dbReference type="CDD" id="cd11445">
    <property type="entry name" value="bHLH_AtPIF_like"/>
    <property type="match status" value="1"/>
</dbReference>
<dbReference type="PANTHER" id="PTHR46807:SF1">
    <property type="entry name" value="TRANSCRIPTION FACTOR PIF3"/>
    <property type="match status" value="1"/>
</dbReference>
<dbReference type="EMBL" id="JAHRHJ020000010">
    <property type="protein sequence ID" value="KAH9297519.1"/>
    <property type="molecule type" value="Genomic_DNA"/>
</dbReference>
<dbReference type="PROSITE" id="PS50888">
    <property type="entry name" value="BHLH"/>
    <property type="match status" value="1"/>
</dbReference>
<keyword evidence="3" id="KW-0804">Transcription</keyword>
<dbReference type="AlphaFoldDB" id="A0AA38F9M2"/>
<evidence type="ECO:0000259" key="7">
    <source>
        <dbReference type="PROSITE" id="PS50888"/>
    </source>
</evidence>
<evidence type="ECO:0000256" key="1">
    <source>
        <dbReference type="ARBA" id="ARBA00004123"/>
    </source>
</evidence>
<feature type="region of interest" description="Disordered" evidence="5">
    <location>
        <begin position="596"/>
        <end position="626"/>
    </location>
</feature>
<dbReference type="InterPro" id="IPR044273">
    <property type="entry name" value="PIF3-like"/>
</dbReference>
<evidence type="ECO:0000313" key="8">
    <source>
        <dbReference type="EMBL" id="KAH9297519.1"/>
    </source>
</evidence>
<gene>
    <name evidence="8" type="ORF">KI387_029201</name>
</gene>
<evidence type="ECO:0000256" key="2">
    <source>
        <dbReference type="ARBA" id="ARBA00023015"/>
    </source>
</evidence>
<evidence type="ECO:0000256" key="6">
    <source>
        <dbReference type="SAM" id="Phobius"/>
    </source>
</evidence>
<feature type="domain" description="BHLH" evidence="7">
    <location>
        <begin position="399"/>
        <end position="448"/>
    </location>
</feature>
<feature type="region of interest" description="Disordered" evidence="5">
    <location>
        <begin position="335"/>
        <end position="414"/>
    </location>
</feature>
<keyword evidence="6" id="KW-0812">Transmembrane</keyword>
<evidence type="ECO:0000256" key="3">
    <source>
        <dbReference type="ARBA" id="ARBA00023163"/>
    </source>
</evidence>
<name>A0AA38F9M2_TAXCH</name>
<feature type="compositionally biased region" description="Low complexity" evidence="5">
    <location>
        <begin position="596"/>
        <end position="611"/>
    </location>
</feature>
<dbReference type="PANTHER" id="PTHR46807">
    <property type="entry name" value="TRANSCRIPTION FACTOR PIF3"/>
    <property type="match status" value="1"/>
</dbReference>
<comment type="caution">
    <text evidence="8">The sequence shown here is derived from an EMBL/GenBank/DDBJ whole genome shotgun (WGS) entry which is preliminary data.</text>
</comment>
<dbReference type="GO" id="GO:0046983">
    <property type="term" value="F:protein dimerization activity"/>
    <property type="evidence" value="ECO:0007669"/>
    <property type="project" value="InterPro"/>
</dbReference>
<sequence length="626" mass="68348">MTQEVPCWVGEVNSSSMFYASKSRAYDHDGTTEQFHFAVPDFDQITELTWKDGHLAMQELGSRAPNRHHHKLSSSSSTFEAAPGYHWADDQPVVLTRRSQGNEKLEVEGTLDAIVAQSIDVPVSNLLTTDEEMAPWFQCPLNQKNNPDALVPAVVPASPIRAQGSNPANLISSSIPSSVQQQAPRDGSINFSLFSKPAVTIKAHLQALGSASGPTNIQRVRRYSGETDVPVSNPSIVESTGRGDHGRGTNSEDSYNALSTRTNTLASKNWPPLSPNLPGGRKPRKAMPSTTTATSDHNCMIAKAIEDQSGTSATFGKEITASDLNYEAMEATWISTSHGSPDNSMTEKGGKEPCSNRCKRKSREEEDSGCQSEDHDDDHSAQAKKPQNGRRPNSSKRSRAAAVHNQSERRRRDRINERMKALQKLIPNSSKTDKASMLDEAIEYLKHLQAQLQMMCVRNGMNIPPMMMPLGMQPLQMSLLASLAPMGLGMGMAGVGLGMGMGMMDMNSVAAAGRASMVPMGQPLAGTGNHAIPVSVHPATFIQPNLAAAGFHSAPDANDHFQNSAVVDPYSAFMACQRQPMNMDLFNSMAFLQQQQLQQQQYPNHQQQKQQQHPHHQQQHPVNDSK</sequence>
<keyword evidence="6" id="KW-0472">Membrane</keyword>
<accession>A0AA38F9M2</accession>
<dbReference type="GO" id="GO:0003700">
    <property type="term" value="F:DNA-binding transcription factor activity"/>
    <property type="evidence" value="ECO:0007669"/>
    <property type="project" value="InterPro"/>
</dbReference>